<sequence>MSLKIAKKIAPNNQPKLCCPTNHSVYICGVDSTLMNISGNMLKDLVAPIVDYKKIHVLKKKTFNYGHLHFETKKDAEKFYITSKGQIFTIKDKRFGTIEVYFKEPTHYDNNSGDSDNGEGTSYSTNVPNSTITTRVVQSFTKAKSKDTGKQRLCETTSSSSNVSKLKRNNTDSLIEFLTNDEEFTNMNIDKSFFNKLQEEEVTNNSFIRLRKDDLKECGLKIGPSLEVEDYLNRLELHNGNLRKRQFDDIN</sequence>
<proteinExistence type="predicted"/>
<organism evidence="2 3">
    <name type="scientific">Gigaspora margarita</name>
    <dbReference type="NCBI Taxonomy" id="4874"/>
    <lineage>
        <taxon>Eukaryota</taxon>
        <taxon>Fungi</taxon>
        <taxon>Fungi incertae sedis</taxon>
        <taxon>Mucoromycota</taxon>
        <taxon>Glomeromycotina</taxon>
        <taxon>Glomeromycetes</taxon>
        <taxon>Diversisporales</taxon>
        <taxon>Gigasporaceae</taxon>
        <taxon>Gigaspora</taxon>
    </lineage>
</organism>
<evidence type="ECO:0000313" key="3">
    <source>
        <dbReference type="Proteomes" id="UP000789901"/>
    </source>
</evidence>
<protein>
    <submittedName>
        <fullName evidence="2">36511_t:CDS:1</fullName>
    </submittedName>
</protein>
<dbReference type="SUPFAM" id="SSF54928">
    <property type="entry name" value="RNA-binding domain, RBD"/>
    <property type="match status" value="1"/>
</dbReference>
<name>A0ABN7V103_GIGMA</name>
<evidence type="ECO:0000256" key="1">
    <source>
        <dbReference type="SAM" id="MobiDB-lite"/>
    </source>
</evidence>
<evidence type="ECO:0000313" key="2">
    <source>
        <dbReference type="EMBL" id="CAG8715601.1"/>
    </source>
</evidence>
<dbReference type="EMBL" id="CAJVQB010008210">
    <property type="protein sequence ID" value="CAG8715601.1"/>
    <property type="molecule type" value="Genomic_DNA"/>
</dbReference>
<dbReference type="InterPro" id="IPR013761">
    <property type="entry name" value="SAM/pointed_sf"/>
</dbReference>
<reference evidence="2 3" key="1">
    <citation type="submission" date="2021-06" db="EMBL/GenBank/DDBJ databases">
        <authorList>
            <person name="Kallberg Y."/>
            <person name="Tangrot J."/>
            <person name="Rosling A."/>
        </authorList>
    </citation>
    <scope>NUCLEOTIDE SEQUENCE [LARGE SCALE GENOMIC DNA]</scope>
    <source>
        <strain evidence="2 3">120-4 pot B 10/14</strain>
    </source>
</reference>
<feature type="region of interest" description="Disordered" evidence="1">
    <location>
        <begin position="108"/>
        <end position="128"/>
    </location>
</feature>
<dbReference type="Proteomes" id="UP000789901">
    <property type="component" value="Unassembled WGS sequence"/>
</dbReference>
<dbReference type="InterPro" id="IPR035979">
    <property type="entry name" value="RBD_domain_sf"/>
</dbReference>
<comment type="caution">
    <text evidence="2">The sequence shown here is derived from an EMBL/GenBank/DDBJ whole genome shotgun (WGS) entry which is preliminary data.</text>
</comment>
<keyword evidence="3" id="KW-1185">Reference proteome</keyword>
<dbReference type="Gene3D" id="1.10.150.50">
    <property type="entry name" value="Transcription Factor, Ets-1"/>
    <property type="match status" value="1"/>
</dbReference>
<accession>A0ABN7V103</accession>
<gene>
    <name evidence="2" type="ORF">GMARGA_LOCUS13091</name>
</gene>